<feature type="region of interest" description="Disordered" evidence="1">
    <location>
        <begin position="1"/>
        <end position="24"/>
    </location>
</feature>
<feature type="domain" description="Acyltransferase 3" evidence="3">
    <location>
        <begin position="30"/>
        <end position="363"/>
    </location>
</feature>
<dbReference type="InterPro" id="IPR002656">
    <property type="entry name" value="Acyl_transf_3_dom"/>
</dbReference>
<dbReference type="AlphaFoldDB" id="A0A1R4GH05"/>
<evidence type="ECO:0000256" key="2">
    <source>
        <dbReference type="SAM" id="Phobius"/>
    </source>
</evidence>
<feature type="transmembrane region" description="Helical" evidence="2">
    <location>
        <begin position="387"/>
        <end position="405"/>
    </location>
</feature>
<feature type="transmembrane region" description="Helical" evidence="2">
    <location>
        <begin position="205"/>
        <end position="227"/>
    </location>
</feature>
<evidence type="ECO:0000313" key="5">
    <source>
        <dbReference type="Proteomes" id="UP000195787"/>
    </source>
</evidence>
<feature type="transmembrane region" description="Helical" evidence="2">
    <location>
        <begin position="271"/>
        <end position="288"/>
    </location>
</feature>
<dbReference type="EMBL" id="FUHU01000044">
    <property type="protein sequence ID" value="SJM67222.1"/>
    <property type="molecule type" value="Genomic_DNA"/>
</dbReference>
<feature type="transmembrane region" description="Helical" evidence="2">
    <location>
        <begin position="313"/>
        <end position="333"/>
    </location>
</feature>
<feature type="transmembrane region" description="Helical" evidence="2">
    <location>
        <begin position="32"/>
        <end position="51"/>
    </location>
</feature>
<feature type="transmembrane region" description="Helical" evidence="2">
    <location>
        <begin position="151"/>
        <end position="170"/>
    </location>
</feature>
<feature type="transmembrane region" description="Helical" evidence="2">
    <location>
        <begin position="71"/>
        <end position="95"/>
    </location>
</feature>
<keyword evidence="5" id="KW-1185">Reference proteome</keyword>
<organism evidence="4 5">
    <name type="scientific">Agrococcus casei LMG 22410</name>
    <dbReference type="NCBI Taxonomy" id="1255656"/>
    <lineage>
        <taxon>Bacteria</taxon>
        <taxon>Bacillati</taxon>
        <taxon>Actinomycetota</taxon>
        <taxon>Actinomycetes</taxon>
        <taxon>Micrococcales</taxon>
        <taxon>Microbacteriaceae</taxon>
        <taxon>Agrococcus</taxon>
    </lineage>
</organism>
<protein>
    <submittedName>
        <fullName evidence="4">Putative membrane protein</fullName>
    </submittedName>
</protein>
<dbReference type="Proteomes" id="UP000195787">
    <property type="component" value="Unassembled WGS sequence"/>
</dbReference>
<accession>A0A1R4GH05</accession>
<proteinExistence type="predicted"/>
<dbReference type="OrthoDB" id="8206682at2"/>
<dbReference type="GO" id="GO:0016747">
    <property type="term" value="F:acyltransferase activity, transferring groups other than amino-acyl groups"/>
    <property type="evidence" value="ECO:0007669"/>
    <property type="project" value="InterPro"/>
</dbReference>
<reference evidence="4 5" key="1">
    <citation type="submission" date="2017-02" db="EMBL/GenBank/DDBJ databases">
        <authorList>
            <person name="Peterson S.W."/>
        </authorList>
    </citation>
    <scope>NUCLEOTIDE SEQUENCE [LARGE SCALE GENOMIC DNA]</scope>
    <source>
        <strain evidence="4 5">LMG 22410</strain>
    </source>
</reference>
<feature type="transmembrane region" description="Helical" evidence="2">
    <location>
        <begin position="411"/>
        <end position="429"/>
    </location>
</feature>
<name>A0A1R4GH05_9MICO</name>
<dbReference type="GeneID" id="303173882"/>
<dbReference type="Pfam" id="PF01757">
    <property type="entry name" value="Acyl_transf_3"/>
    <property type="match status" value="1"/>
</dbReference>
<sequence>MAIAHHPARAAAERTATPTPALAPGRDGTIDAIRTACLLVVVVLHALMVGIENSHGSLVTSVAMDGQPWFAPLTWALQVMPLFFIAGGFASLSQWRQMQSRGEHWTTYVVARTRRLVIPAVAMIAISATGIAIARAAGLSDELAAEAGHRIAQPLWFLAVYIGASALVPAMARLHRLAPKRTVAALSAAIVAVDLTRIVTGIDGIGYANLLFVWLFAQQLGFFARSWRSDLHRASRRTPAVTLVAALTAMVTLMATGLWSTDLIANLNPPTILLALLAVVHLCALRLAKPTLDRAFAHPAVSRLVRIANPRAMTVYLWHMPLIMALIGVLWAAEIPMPEPHSAAWWATRVPWLVSIALVLIPATAVLQRFERIATALPAPKPVASHAALASVIDAAAGVTLVLLAGVANPLAATASVCMLLVSIALGFTGRSVSDDGCPESLGRPA</sequence>
<evidence type="ECO:0000256" key="1">
    <source>
        <dbReference type="SAM" id="MobiDB-lite"/>
    </source>
</evidence>
<feature type="transmembrane region" description="Helical" evidence="2">
    <location>
        <begin position="116"/>
        <end position="139"/>
    </location>
</feature>
<keyword evidence="2" id="KW-0472">Membrane</keyword>
<gene>
    <name evidence="4" type="ORF">CZ674_11760</name>
</gene>
<evidence type="ECO:0000259" key="3">
    <source>
        <dbReference type="Pfam" id="PF01757"/>
    </source>
</evidence>
<keyword evidence="2" id="KW-0812">Transmembrane</keyword>
<evidence type="ECO:0000313" key="4">
    <source>
        <dbReference type="EMBL" id="SJM67222.1"/>
    </source>
</evidence>
<dbReference type="RefSeq" id="WP_086992738.1">
    <property type="nucleotide sequence ID" value="NZ_FUHU01000044.1"/>
</dbReference>
<keyword evidence="2" id="KW-1133">Transmembrane helix</keyword>
<feature type="transmembrane region" description="Helical" evidence="2">
    <location>
        <begin position="345"/>
        <end position="367"/>
    </location>
</feature>
<feature type="transmembrane region" description="Helical" evidence="2">
    <location>
        <begin position="182"/>
        <end position="199"/>
    </location>
</feature>
<feature type="transmembrane region" description="Helical" evidence="2">
    <location>
        <begin position="239"/>
        <end position="259"/>
    </location>
</feature>